<name>A0A9N8ETM2_9STRA</name>
<feature type="domain" description="Sialate O-acetylesterase" evidence="3">
    <location>
        <begin position="360"/>
        <end position="543"/>
    </location>
</feature>
<comment type="caution">
    <text evidence="4">The sequence shown here is derived from an EMBL/GenBank/DDBJ whole genome shotgun (WGS) entry which is preliminary data.</text>
</comment>
<dbReference type="OrthoDB" id="193339at2759"/>
<protein>
    <submittedName>
        <fullName evidence="4">Sialate O-acetylesterase</fullName>
    </submittedName>
</protein>
<keyword evidence="2" id="KW-0812">Transmembrane</keyword>
<keyword evidence="5" id="KW-1185">Reference proteome</keyword>
<dbReference type="SUPFAM" id="SSF52266">
    <property type="entry name" value="SGNH hydrolase"/>
    <property type="match status" value="1"/>
</dbReference>
<evidence type="ECO:0000313" key="5">
    <source>
        <dbReference type="Proteomes" id="UP001153069"/>
    </source>
</evidence>
<sequence>MQDLNLRWERSKAGMMSSLQNAKDDDAEMLAALPNQPLLNANKSKEKTNKTFSVSRRLGLAGLVVATVAFWGMTLLQEATKETNDPMNMMMYDDEMLASMDPTFVAQLLEQRREDEEKKTWAGYLYHTYFSWIQTERGSKPAPPINDFAFDAVFGSNMVLQHGSKAAVYGFLGFKCTAVQLDVYDEDAKKMAFTSKDAMINVTNQPFGKEWGIRPCPKIACPPYDMNPYNPWNAPLGTWKFLLPPQNPGGNYTITATCIGGEDKNVTSLSNVAFGDMWYCSGQSNMWLPLRNSFHINQTSKAILQGKYNNIRIMAGNSGNHPYGHRAWQPNKYGDVGGSNAWRTAYQAVTPENPGKSPLLDFGAACWYFAQSLVDSGVDIPIGLSNTAIGGQRIQEFMNNATIEKCQNRSGSGPQDLRPYKRQLWWDSQLFATQVLPFSDMTVKGWVWYQGENNMFDLKGNADAGVGYSCEMKLLIEQWRELWSKTPGTTDPEAPFGVVTLASGGSEGGPDMGAMHLAQTANYGVLPSPDLPNTFLAQAYDLDDEWGPDLGACFTSNCCEVKKKHYDPKTCNDTLHKICYQPNGACIASLGTPQVMGGIHPRSKKAVGDRLGTAAYNLIYGGKEAYTGPTLQGCSFKNNILEIRFNKTLMRGDQLATPVIPPALPKPERFHPLAGGSQLFVQVDESQYCLEGKITYSGTGQKDDPRYFYCPEWAGGTKDQATNPTTQAYDEGWIMVNFALAPGTTNAIHVDLAPLNGSAPTAVRYAWGTLDCCDYSDPYLYVTHNCIAKCPLQAAKSKLPANPFSARIVNGQCQCVAPQICSDSVELDDGTSSFSPSD</sequence>
<reference evidence="4" key="1">
    <citation type="submission" date="2020-06" db="EMBL/GenBank/DDBJ databases">
        <authorList>
            <consortium name="Plant Systems Biology data submission"/>
        </authorList>
    </citation>
    <scope>NUCLEOTIDE SEQUENCE</scope>
    <source>
        <strain evidence="4">D6</strain>
    </source>
</reference>
<keyword evidence="2" id="KW-0472">Membrane</keyword>
<feature type="transmembrane region" description="Helical" evidence="2">
    <location>
        <begin position="58"/>
        <end position="76"/>
    </location>
</feature>
<dbReference type="GO" id="GO:0005975">
    <property type="term" value="P:carbohydrate metabolic process"/>
    <property type="evidence" value="ECO:0007669"/>
    <property type="project" value="TreeGrafter"/>
</dbReference>
<evidence type="ECO:0000256" key="2">
    <source>
        <dbReference type="SAM" id="Phobius"/>
    </source>
</evidence>
<gene>
    <name evidence="4" type="ORF">SEMRO_1729_G294010.1</name>
</gene>
<dbReference type="Pfam" id="PF03629">
    <property type="entry name" value="SASA"/>
    <property type="match status" value="1"/>
</dbReference>
<dbReference type="Gene3D" id="3.40.50.1110">
    <property type="entry name" value="SGNH hydrolase"/>
    <property type="match status" value="1"/>
</dbReference>
<evidence type="ECO:0000313" key="4">
    <source>
        <dbReference type="EMBL" id="CAB9525804.1"/>
    </source>
</evidence>
<dbReference type="InterPro" id="IPR039329">
    <property type="entry name" value="SIAE"/>
</dbReference>
<evidence type="ECO:0000259" key="3">
    <source>
        <dbReference type="Pfam" id="PF03629"/>
    </source>
</evidence>
<keyword evidence="1" id="KW-0378">Hydrolase</keyword>
<evidence type="ECO:0000256" key="1">
    <source>
        <dbReference type="ARBA" id="ARBA00022801"/>
    </source>
</evidence>
<dbReference type="Proteomes" id="UP001153069">
    <property type="component" value="Unassembled WGS sequence"/>
</dbReference>
<dbReference type="EMBL" id="CAICTM010001727">
    <property type="protein sequence ID" value="CAB9525804.1"/>
    <property type="molecule type" value="Genomic_DNA"/>
</dbReference>
<dbReference type="GO" id="GO:0001681">
    <property type="term" value="F:sialate O-acetylesterase activity"/>
    <property type="evidence" value="ECO:0007669"/>
    <property type="project" value="InterPro"/>
</dbReference>
<dbReference type="PANTHER" id="PTHR22901:SF0">
    <property type="entry name" value="SIALATE O-ACETYLESTERASE"/>
    <property type="match status" value="1"/>
</dbReference>
<dbReference type="InterPro" id="IPR005181">
    <property type="entry name" value="SASA"/>
</dbReference>
<dbReference type="PANTHER" id="PTHR22901">
    <property type="entry name" value="SIALATE O-ACETYLESTERASE"/>
    <property type="match status" value="1"/>
</dbReference>
<dbReference type="AlphaFoldDB" id="A0A9N8ETM2"/>
<organism evidence="4 5">
    <name type="scientific">Seminavis robusta</name>
    <dbReference type="NCBI Taxonomy" id="568900"/>
    <lineage>
        <taxon>Eukaryota</taxon>
        <taxon>Sar</taxon>
        <taxon>Stramenopiles</taxon>
        <taxon>Ochrophyta</taxon>
        <taxon>Bacillariophyta</taxon>
        <taxon>Bacillariophyceae</taxon>
        <taxon>Bacillariophycidae</taxon>
        <taxon>Naviculales</taxon>
        <taxon>Naviculaceae</taxon>
        <taxon>Seminavis</taxon>
    </lineage>
</organism>
<keyword evidence="2" id="KW-1133">Transmembrane helix</keyword>
<accession>A0A9N8ETM2</accession>
<dbReference type="InterPro" id="IPR036514">
    <property type="entry name" value="SGNH_hydro_sf"/>
</dbReference>
<proteinExistence type="predicted"/>